<organism evidence="4 5">
    <name type="scientific">Genlisea aurea</name>
    <dbReference type="NCBI Taxonomy" id="192259"/>
    <lineage>
        <taxon>Eukaryota</taxon>
        <taxon>Viridiplantae</taxon>
        <taxon>Streptophyta</taxon>
        <taxon>Embryophyta</taxon>
        <taxon>Tracheophyta</taxon>
        <taxon>Spermatophyta</taxon>
        <taxon>Magnoliopsida</taxon>
        <taxon>eudicotyledons</taxon>
        <taxon>Gunneridae</taxon>
        <taxon>Pentapetalae</taxon>
        <taxon>asterids</taxon>
        <taxon>lamiids</taxon>
        <taxon>Lamiales</taxon>
        <taxon>Lentibulariaceae</taxon>
        <taxon>Genlisea</taxon>
    </lineage>
</organism>
<accession>S8C090</accession>
<evidence type="ECO:0000313" key="4">
    <source>
        <dbReference type="EMBL" id="EPS60064.1"/>
    </source>
</evidence>
<feature type="domain" description="RING-type" evidence="3">
    <location>
        <begin position="94"/>
        <end position="136"/>
    </location>
</feature>
<keyword evidence="2" id="KW-0812">Transmembrane</keyword>
<reference evidence="4 5" key="1">
    <citation type="journal article" date="2013" name="BMC Genomics">
        <title>The miniature genome of a carnivorous plant Genlisea aurea contains a low number of genes and short non-coding sequences.</title>
        <authorList>
            <person name="Leushkin E.V."/>
            <person name="Sutormin R.A."/>
            <person name="Nabieva E.R."/>
            <person name="Penin A.A."/>
            <person name="Kondrashov A.S."/>
            <person name="Logacheva M.D."/>
        </authorList>
    </citation>
    <scope>NUCLEOTIDE SEQUENCE [LARGE SCALE GENOMIC DNA]</scope>
</reference>
<dbReference type="AlphaFoldDB" id="S8C090"/>
<evidence type="ECO:0000256" key="1">
    <source>
        <dbReference type="PROSITE-ProRule" id="PRU00175"/>
    </source>
</evidence>
<dbReference type="EMBL" id="AUSU01007856">
    <property type="protein sequence ID" value="EPS60064.1"/>
    <property type="molecule type" value="Genomic_DNA"/>
</dbReference>
<comment type="caution">
    <text evidence="4">The sequence shown here is derived from an EMBL/GenBank/DDBJ whole genome shotgun (WGS) entry which is preliminary data.</text>
</comment>
<sequence length="150" mass="16786">MAIASYPTPADAGVLCIILANTAISISIFKEILRSILNVIGIRISSWEELSVDPSDSSSECHRIPSASYREGLQSATVSCDSILLRHRLKQDCCTICLNEFELNAEVNRLCCGHIFHAFCLEKWLNYWNPTCPLCRSHMSHPEEEEASPM</sequence>
<proteinExistence type="predicted"/>
<dbReference type="SUPFAM" id="SSF57850">
    <property type="entry name" value="RING/U-box"/>
    <property type="match status" value="1"/>
</dbReference>
<name>S8C090_9LAMI</name>
<dbReference type="Pfam" id="PF13639">
    <property type="entry name" value="zf-RING_2"/>
    <property type="match status" value="1"/>
</dbReference>
<dbReference type="PROSITE" id="PS50089">
    <property type="entry name" value="ZF_RING_2"/>
    <property type="match status" value="1"/>
</dbReference>
<dbReference type="InterPro" id="IPR001841">
    <property type="entry name" value="Znf_RING"/>
</dbReference>
<dbReference type="Proteomes" id="UP000015453">
    <property type="component" value="Unassembled WGS sequence"/>
</dbReference>
<dbReference type="PANTHER" id="PTHR47258">
    <property type="match status" value="1"/>
</dbReference>
<dbReference type="OrthoDB" id="8062037at2759"/>
<feature type="transmembrane region" description="Helical" evidence="2">
    <location>
        <begin position="12"/>
        <end position="33"/>
    </location>
</feature>
<dbReference type="SMART" id="SM00184">
    <property type="entry name" value="RING"/>
    <property type="match status" value="1"/>
</dbReference>
<keyword evidence="1" id="KW-0479">Metal-binding</keyword>
<keyword evidence="5" id="KW-1185">Reference proteome</keyword>
<keyword evidence="2" id="KW-0472">Membrane</keyword>
<keyword evidence="1" id="KW-0863">Zinc-finger</keyword>
<evidence type="ECO:0000256" key="2">
    <source>
        <dbReference type="SAM" id="Phobius"/>
    </source>
</evidence>
<dbReference type="Gene3D" id="3.30.40.10">
    <property type="entry name" value="Zinc/RING finger domain, C3HC4 (zinc finger)"/>
    <property type="match status" value="1"/>
</dbReference>
<evidence type="ECO:0000313" key="5">
    <source>
        <dbReference type="Proteomes" id="UP000015453"/>
    </source>
</evidence>
<dbReference type="PANTHER" id="PTHR47258:SF1">
    <property type="entry name" value="E3 UBIQUITIN-PROTEIN LIGASE XERICO-RELATED"/>
    <property type="match status" value="1"/>
</dbReference>
<dbReference type="InterPro" id="IPR013083">
    <property type="entry name" value="Znf_RING/FYVE/PHD"/>
</dbReference>
<keyword evidence="2" id="KW-1133">Transmembrane helix</keyword>
<gene>
    <name evidence="4" type="ORF">M569_14741</name>
</gene>
<protein>
    <submittedName>
        <fullName evidence="4">Protein binding protein</fullName>
    </submittedName>
</protein>
<dbReference type="GO" id="GO:0008270">
    <property type="term" value="F:zinc ion binding"/>
    <property type="evidence" value="ECO:0007669"/>
    <property type="project" value="UniProtKB-KW"/>
</dbReference>
<dbReference type="InterPro" id="IPR044249">
    <property type="entry name" value="XERICO-like"/>
</dbReference>
<keyword evidence="1" id="KW-0862">Zinc</keyword>
<evidence type="ECO:0000259" key="3">
    <source>
        <dbReference type="PROSITE" id="PS50089"/>
    </source>
</evidence>